<proteinExistence type="predicted"/>
<keyword evidence="2" id="KW-1185">Reference proteome</keyword>
<comment type="caution">
    <text evidence="1">The sequence shown here is derived from an EMBL/GenBank/DDBJ whole genome shotgun (WGS) entry which is preliminary data.</text>
</comment>
<dbReference type="AlphaFoldDB" id="A0A498K3R3"/>
<dbReference type="STRING" id="3750.A0A498K3R3"/>
<sequence>MINKERYCSEEIQLYPEPGVGGNGIKRSLDELVAACLSYDFSEPPRLISRKSCFQFIISSFMISIIFVKTSKICNGSNSKNLSNSLTSSLAACLTEMVLNKPLFTVHNSSNRVHGTTAACTLSGVGDHKYGWQPHRNWTPLYWSNIESHSNKELPREKTSLLISTWKVEVSQEKAPRLHLHHKQMICLMCIWLCKK</sequence>
<dbReference type="EMBL" id="RDQH01000331">
    <property type="protein sequence ID" value="RXH99911.1"/>
    <property type="molecule type" value="Genomic_DNA"/>
</dbReference>
<protein>
    <submittedName>
        <fullName evidence="1">Uncharacterized protein</fullName>
    </submittedName>
</protein>
<accession>A0A498K3R3</accession>
<reference evidence="1 2" key="1">
    <citation type="submission" date="2018-10" db="EMBL/GenBank/DDBJ databases">
        <title>A high-quality apple genome assembly.</title>
        <authorList>
            <person name="Hu J."/>
        </authorList>
    </citation>
    <scope>NUCLEOTIDE SEQUENCE [LARGE SCALE GENOMIC DNA]</scope>
    <source>
        <strain evidence="2">cv. HFTH1</strain>
        <tissue evidence="1">Young leaf</tissue>
    </source>
</reference>
<evidence type="ECO:0000313" key="2">
    <source>
        <dbReference type="Proteomes" id="UP000290289"/>
    </source>
</evidence>
<organism evidence="1 2">
    <name type="scientific">Malus domestica</name>
    <name type="common">Apple</name>
    <name type="synonym">Pyrus malus</name>
    <dbReference type="NCBI Taxonomy" id="3750"/>
    <lineage>
        <taxon>Eukaryota</taxon>
        <taxon>Viridiplantae</taxon>
        <taxon>Streptophyta</taxon>
        <taxon>Embryophyta</taxon>
        <taxon>Tracheophyta</taxon>
        <taxon>Spermatophyta</taxon>
        <taxon>Magnoliopsida</taxon>
        <taxon>eudicotyledons</taxon>
        <taxon>Gunneridae</taxon>
        <taxon>Pentapetalae</taxon>
        <taxon>rosids</taxon>
        <taxon>fabids</taxon>
        <taxon>Rosales</taxon>
        <taxon>Rosaceae</taxon>
        <taxon>Amygdaloideae</taxon>
        <taxon>Maleae</taxon>
        <taxon>Malus</taxon>
    </lineage>
</organism>
<dbReference type="Proteomes" id="UP000290289">
    <property type="component" value="Chromosome 5"/>
</dbReference>
<gene>
    <name evidence="1" type="ORF">DVH24_021713</name>
</gene>
<name>A0A498K3R3_MALDO</name>
<evidence type="ECO:0000313" key="1">
    <source>
        <dbReference type="EMBL" id="RXH99911.1"/>
    </source>
</evidence>